<organism evidence="1 2">
    <name type="scientific">Gigaspora margarita</name>
    <dbReference type="NCBI Taxonomy" id="4874"/>
    <lineage>
        <taxon>Eukaryota</taxon>
        <taxon>Fungi</taxon>
        <taxon>Fungi incertae sedis</taxon>
        <taxon>Mucoromycota</taxon>
        <taxon>Glomeromycotina</taxon>
        <taxon>Glomeromycetes</taxon>
        <taxon>Diversisporales</taxon>
        <taxon>Gigasporaceae</taxon>
        <taxon>Gigaspora</taxon>
    </lineage>
</organism>
<accession>A0ABN7XEY8</accession>
<protein>
    <submittedName>
        <fullName evidence="1">32642_t:CDS:1</fullName>
    </submittedName>
</protein>
<dbReference type="EMBL" id="CAJVQB010125628">
    <property type="protein sequence ID" value="CAG8853535.1"/>
    <property type="molecule type" value="Genomic_DNA"/>
</dbReference>
<proteinExistence type="predicted"/>
<name>A0ABN7XEY8_GIGMA</name>
<keyword evidence="2" id="KW-1185">Reference proteome</keyword>
<feature type="non-terminal residue" evidence="1">
    <location>
        <position position="1"/>
    </location>
</feature>
<evidence type="ECO:0000313" key="2">
    <source>
        <dbReference type="Proteomes" id="UP000789901"/>
    </source>
</evidence>
<gene>
    <name evidence="1" type="ORF">GMARGA_LOCUS42356</name>
</gene>
<feature type="non-terminal residue" evidence="1">
    <location>
        <position position="60"/>
    </location>
</feature>
<reference evidence="1 2" key="1">
    <citation type="submission" date="2021-06" db="EMBL/GenBank/DDBJ databases">
        <authorList>
            <person name="Kallberg Y."/>
            <person name="Tangrot J."/>
            <person name="Rosling A."/>
        </authorList>
    </citation>
    <scope>NUCLEOTIDE SEQUENCE [LARGE SCALE GENOMIC DNA]</scope>
    <source>
        <strain evidence="1 2">120-4 pot B 10/14</strain>
    </source>
</reference>
<dbReference type="Proteomes" id="UP000789901">
    <property type="component" value="Unassembled WGS sequence"/>
</dbReference>
<evidence type="ECO:0000313" key="1">
    <source>
        <dbReference type="EMBL" id="CAG8853535.1"/>
    </source>
</evidence>
<sequence length="60" mass="6892">SSISLADTLRHEYLPGIFKDYLVMIKQIFSGKRVSVIVNETTDSRAQSIVNILFNYRELT</sequence>
<comment type="caution">
    <text evidence="1">The sequence shown here is derived from an EMBL/GenBank/DDBJ whole genome shotgun (WGS) entry which is preliminary data.</text>
</comment>